<accession>D9XE38</accession>
<dbReference type="Proteomes" id="UP000004184">
    <property type="component" value="Unassembled WGS sequence"/>
</dbReference>
<evidence type="ECO:0000313" key="2">
    <source>
        <dbReference type="EMBL" id="EFL32595.1"/>
    </source>
</evidence>
<dbReference type="HOGENOM" id="CLU_1980426_0_0_11"/>
<reference evidence="3" key="1">
    <citation type="submission" date="2009-02" db="EMBL/GenBank/DDBJ databases">
        <title>Annotation of Streptomyces viridochromogenes strain DSM 40736.</title>
        <authorList>
            <consortium name="The Broad Institute Genome Sequencing Platform"/>
            <consortium name="Broad Institute Microbial Sequencing Center"/>
            <person name="Fischbach M."/>
            <person name="Godfrey P."/>
            <person name="Ward D."/>
            <person name="Young S."/>
            <person name="Zeng Q."/>
            <person name="Koehrsen M."/>
            <person name="Alvarado L."/>
            <person name="Berlin A.M."/>
            <person name="Bochicchio J."/>
            <person name="Borenstein D."/>
            <person name="Chapman S.B."/>
            <person name="Chen Z."/>
            <person name="Engels R."/>
            <person name="Freedman E."/>
            <person name="Gellesch M."/>
            <person name="Goldberg J."/>
            <person name="Griggs A."/>
            <person name="Gujja S."/>
            <person name="Heilman E.R."/>
            <person name="Heiman D.I."/>
            <person name="Hepburn T.A."/>
            <person name="Howarth C."/>
            <person name="Jen D."/>
            <person name="Larson L."/>
            <person name="Lewis B."/>
            <person name="Mehta T."/>
            <person name="Park D."/>
            <person name="Pearson M."/>
            <person name="Richards J."/>
            <person name="Roberts A."/>
            <person name="Saif S."/>
            <person name="Shea T.D."/>
            <person name="Shenoy N."/>
            <person name="Sisk P."/>
            <person name="Stolte C."/>
            <person name="Sykes S.N."/>
            <person name="Thomson T."/>
            <person name="Walk T."/>
            <person name="White J."/>
            <person name="Yandava C."/>
            <person name="Straight P."/>
            <person name="Clardy J."/>
            <person name="Hung D."/>
            <person name="Kolter R."/>
            <person name="Mekalanos J."/>
            <person name="Walker S."/>
            <person name="Walsh C.T."/>
            <person name="Wieland-Brown L.C."/>
            <person name="Haas B."/>
            <person name="Nusbaum C."/>
            <person name="Birren B."/>
        </authorList>
    </citation>
    <scope>NUCLEOTIDE SEQUENCE [LARGE SCALE GENOMIC DNA]</scope>
    <source>
        <strain evidence="3">DSM 40736 / JCM 4977 / BCRC 1201 / Tue 494</strain>
    </source>
</reference>
<protein>
    <submittedName>
        <fullName evidence="2">Predicted protein</fullName>
    </submittedName>
</protein>
<name>D9XE38_STRVT</name>
<feature type="region of interest" description="Disordered" evidence="1">
    <location>
        <begin position="1"/>
        <end position="36"/>
    </location>
</feature>
<organism evidence="2 3">
    <name type="scientific">Streptomyces viridochromogenes (strain DSM 40736 / JCM 4977 / BCRC 1201 / Tue 494)</name>
    <dbReference type="NCBI Taxonomy" id="591159"/>
    <lineage>
        <taxon>Bacteria</taxon>
        <taxon>Bacillati</taxon>
        <taxon>Actinomycetota</taxon>
        <taxon>Actinomycetes</taxon>
        <taxon>Kitasatosporales</taxon>
        <taxon>Streptomycetaceae</taxon>
        <taxon>Streptomyces</taxon>
    </lineage>
</organism>
<evidence type="ECO:0000313" key="3">
    <source>
        <dbReference type="Proteomes" id="UP000004184"/>
    </source>
</evidence>
<dbReference type="AlphaFoldDB" id="D9XE38"/>
<sequence>MAAPAPKRVARKHPTPKDTTVWRSARGSLPTKPSRKAFSAGSWVKWTGTNGRDYQGIVSTDRATLHQVTGEVATGSRSARVKVVIIPADGSDALPLALPNANHWKAEAKQAGRWIQVQRMDMEGAA</sequence>
<gene>
    <name evidence="2" type="ORF">SSQG_03113</name>
</gene>
<dbReference type="STRING" id="591159.SSQG_03113"/>
<evidence type="ECO:0000256" key="1">
    <source>
        <dbReference type="SAM" id="MobiDB-lite"/>
    </source>
</evidence>
<proteinExistence type="predicted"/>
<dbReference type="EMBL" id="GG657757">
    <property type="protein sequence ID" value="EFL32595.1"/>
    <property type="molecule type" value="Genomic_DNA"/>
</dbReference>
<keyword evidence="3" id="KW-1185">Reference proteome</keyword>